<dbReference type="GO" id="GO:0045747">
    <property type="term" value="P:positive regulation of Notch signaling pathway"/>
    <property type="evidence" value="ECO:0007669"/>
    <property type="project" value="TreeGrafter"/>
</dbReference>
<dbReference type="GO" id="GO:0005524">
    <property type="term" value="F:ATP binding"/>
    <property type="evidence" value="ECO:0007669"/>
    <property type="project" value="InterPro"/>
</dbReference>
<feature type="non-terminal residue" evidence="3">
    <location>
        <position position="1"/>
    </location>
</feature>
<sequence>QKLNGHPNIVPYIAAASNQDTTLRRTEYLLVTEYCSGGRLYERVVYRKNPLEVEQVVQIFYQICRAVKHMHEQQPPIIHRDLKVENCLLTSTGFIQLCDFGSATTKVFLPDETWTVKKRDYVEDEMTKVTTPMYRAPEMLDTYNNHPINEQVDIWALGCLLYYLCFINHPFEDSAKLRILNAKYTIPANNTRYTVLHDLIRKFILRNNHIRYGCLSICHRLEGFKV</sequence>
<protein>
    <recommendedName>
        <fullName evidence="2">Protein kinase domain-containing protein</fullName>
    </recommendedName>
</protein>
<dbReference type="EMBL" id="CAJOBJ010346408">
    <property type="protein sequence ID" value="CAF5202005.1"/>
    <property type="molecule type" value="Genomic_DNA"/>
</dbReference>
<dbReference type="SMART" id="SM00220">
    <property type="entry name" value="S_TKc"/>
    <property type="match status" value="1"/>
</dbReference>
<evidence type="ECO:0000259" key="2">
    <source>
        <dbReference type="PROSITE" id="PS50011"/>
    </source>
</evidence>
<comment type="caution">
    <text evidence="3">The sequence shown here is derived from an EMBL/GenBank/DDBJ whole genome shotgun (WGS) entry which is preliminary data.</text>
</comment>
<dbReference type="Pfam" id="PF00069">
    <property type="entry name" value="Pkinase"/>
    <property type="match status" value="1"/>
</dbReference>
<dbReference type="GO" id="GO:0004674">
    <property type="term" value="F:protein serine/threonine kinase activity"/>
    <property type="evidence" value="ECO:0007669"/>
    <property type="project" value="TreeGrafter"/>
</dbReference>
<dbReference type="InterPro" id="IPR008271">
    <property type="entry name" value="Ser/Thr_kinase_AS"/>
</dbReference>
<dbReference type="PROSITE" id="PS50011">
    <property type="entry name" value="PROTEIN_KINASE_DOM"/>
    <property type="match status" value="1"/>
</dbReference>
<dbReference type="GO" id="GO:0035612">
    <property type="term" value="F:AP-2 adaptor complex binding"/>
    <property type="evidence" value="ECO:0007669"/>
    <property type="project" value="TreeGrafter"/>
</dbReference>
<dbReference type="Gene3D" id="1.10.510.10">
    <property type="entry name" value="Transferase(Phosphotransferase) domain 1"/>
    <property type="match status" value="1"/>
</dbReference>
<dbReference type="PROSITE" id="PS00108">
    <property type="entry name" value="PROTEIN_KINASE_ST"/>
    <property type="match status" value="1"/>
</dbReference>
<dbReference type="AlphaFoldDB" id="A0A8S3IK74"/>
<reference evidence="3" key="1">
    <citation type="submission" date="2021-02" db="EMBL/GenBank/DDBJ databases">
        <authorList>
            <person name="Nowell W R."/>
        </authorList>
    </citation>
    <scope>NUCLEOTIDE SEQUENCE</scope>
</reference>
<dbReference type="SUPFAM" id="SSF56112">
    <property type="entry name" value="Protein kinase-like (PK-like)"/>
    <property type="match status" value="1"/>
</dbReference>
<dbReference type="GO" id="GO:2000369">
    <property type="term" value="P:regulation of clathrin-dependent endocytosis"/>
    <property type="evidence" value="ECO:0007669"/>
    <property type="project" value="TreeGrafter"/>
</dbReference>
<feature type="domain" description="Protein kinase" evidence="2">
    <location>
        <begin position="1"/>
        <end position="224"/>
    </location>
</feature>
<dbReference type="Proteomes" id="UP000681720">
    <property type="component" value="Unassembled WGS sequence"/>
</dbReference>
<proteinExistence type="predicted"/>
<dbReference type="InterPro" id="IPR000719">
    <property type="entry name" value="Prot_kinase_dom"/>
</dbReference>
<evidence type="ECO:0000313" key="3">
    <source>
        <dbReference type="EMBL" id="CAF5202005.1"/>
    </source>
</evidence>
<keyword evidence="1" id="KW-0547">Nucleotide-binding</keyword>
<accession>A0A8S3IK74</accession>
<gene>
    <name evidence="3" type="ORF">GIL414_LOCUS76919</name>
</gene>
<dbReference type="GO" id="GO:0005737">
    <property type="term" value="C:cytoplasm"/>
    <property type="evidence" value="ECO:0007669"/>
    <property type="project" value="TreeGrafter"/>
</dbReference>
<evidence type="ECO:0000313" key="4">
    <source>
        <dbReference type="Proteomes" id="UP000681720"/>
    </source>
</evidence>
<organism evidence="3 4">
    <name type="scientific">Rotaria magnacalcarata</name>
    <dbReference type="NCBI Taxonomy" id="392030"/>
    <lineage>
        <taxon>Eukaryota</taxon>
        <taxon>Metazoa</taxon>
        <taxon>Spiralia</taxon>
        <taxon>Gnathifera</taxon>
        <taxon>Rotifera</taxon>
        <taxon>Eurotatoria</taxon>
        <taxon>Bdelloidea</taxon>
        <taxon>Philodinida</taxon>
        <taxon>Philodinidae</taxon>
        <taxon>Rotaria</taxon>
    </lineage>
</organism>
<dbReference type="InterPro" id="IPR011009">
    <property type="entry name" value="Kinase-like_dom_sf"/>
</dbReference>
<dbReference type="PANTHER" id="PTHR22967:SF105">
    <property type="entry name" value="CYCLIN-G-ASSOCIATED KINASE"/>
    <property type="match status" value="1"/>
</dbReference>
<dbReference type="PANTHER" id="PTHR22967">
    <property type="entry name" value="SERINE/THREONINE PROTEIN KINASE"/>
    <property type="match status" value="1"/>
</dbReference>
<name>A0A8S3IK74_9BILA</name>
<evidence type="ECO:0000256" key="1">
    <source>
        <dbReference type="ARBA" id="ARBA00022741"/>
    </source>
</evidence>